<feature type="region of interest" description="Disordered" evidence="33">
    <location>
        <begin position="963"/>
        <end position="985"/>
    </location>
</feature>
<evidence type="ECO:0000256" key="28">
    <source>
        <dbReference type="ARBA" id="ARBA00065318"/>
    </source>
</evidence>
<evidence type="ECO:0000256" key="29">
    <source>
        <dbReference type="ARBA" id="ARBA00074890"/>
    </source>
</evidence>
<sequence length="985" mass="109490">MAVEEYVSKTLELLQEEREAEIEETRLWQENVSPKDLQNKGVCLLKLQIGSQSTGLYGRTVVILEPRKHLGFSTLPSNSFGPGDIVGLYDAGGCTAASQIATGIVTRVSQTSINVAFDDFKDGLIIDTDGLYTLLKLANDVTYKRMKNALNLLKSYNNGPAANLISVLFGDAKPSTQSKPSEIGFFNPNLDDSQRDAVSFALSQRELAIIHGPPGTGKTTTVVEIILQTVKQGHKVLCCAPSNVAVDNLVERLARCKAKVLRLGHPARLLESIQKHSLDAILSQSDNATIITDIRKDIDTAFIKMKKVREKSDRGNFRREIAELRKELKTREATAITQILKSADVVLSTNTGACNDGPLKLLPVEHFDCVVVDECAQALESSCWISLLRARKCILAGDYKQLPPTIKSHVAASKGLSVSLMERLIQMYGDSVVRMLTVQYRMNSAIMEWASKEMYQGRLTAHESVEKHLLKDLPGVTCVEETNTPLLLIDTAGCGLNEMEVAEEQSKGNKGEVDIVDLHIMALTEAGIKAKDIAVIAPYNLQVDLLRQKLSMKHPELEIKSVDGFQGREKEAVVLSMVRSNRKGEVGFLAEDRRLNVAVTRARRHIAVVCDSQTIKNHAFLKSLVDHITEFGETRTAFEYIQDIVPQNYTRDHKDTNVSVSAGSSTSVKQVQSSSKKKEAHKTSTNNSKENTANREKNTKPCTQAEMEQSKNRYTEIQERVKSFLKDPNQNHLQFPSSFNSHDRLLVHQIAEEMGLMHESTGEGKDRCTTVSRPQQSAPAEGTSPTEEIEEEKKEEPEKREETVEALNHHTLDLKSLHLERMRREQQKREENAQQKKHNVNLLPTQTQSLKKTKGKSRTKAGACDIAAAAAPEDDFDALIDAVKKAESVCSFVKCKASVLTLGQLCIFCNRQYCLSHHVPEVHGCGEKAKSHARMRISKEGVLYAGSGKKDKSMDANKKAYLQRKLDSKLKDMATQRKPRNKDNS</sequence>
<dbReference type="GO" id="GO:0003677">
    <property type="term" value="F:DNA binding"/>
    <property type="evidence" value="ECO:0007669"/>
    <property type="project" value="UniProtKB-KW"/>
</dbReference>
<dbReference type="GO" id="GO:0003724">
    <property type="term" value="F:RNA helicase activity"/>
    <property type="evidence" value="ECO:0007669"/>
    <property type="project" value="UniProtKB-EC"/>
</dbReference>
<dbReference type="InterPro" id="IPR004483">
    <property type="entry name" value="SMUBP-2/Hcs1-like"/>
</dbReference>
<protein>
    <recommendedName>
        <fullName evidence="29">DNA-binding protein SMUBP-2</fullName>
        <ecNumber evidence="5">3.6.4.12</ecNumber>
        <ecNumber evidence="6">3.6.4.13</ecNumber>
    </recommendedName>
    <alternativeName>
        <fullName evidence="30">ATP-dependent helicase IGHMBP2</fullName>
    </alternativeName>
</protein>
<dbReference type="InterPro" id="IPR001374">
    <property type="entry name" value="R3H_dom"/>
</dbReference>
<dbReference type="Gene3D" id="3.30.1370.50">
    <property type="entry name" value="R3H-like domain"/>
    <property type="match status" value="1"/>
</dbReference>
<evidence type="ECO:0000256" key="19">
    <source>
        <dbReference type="ARBA" id="ARBA00023125"/>
    </source>
</evidence>
<dbReference type="SUPFAM" id="SSF118310">
    <property type="entry name" value="AN1-like Zinc finger"/>
    <property type="match status" value="1"/>
</dbReference>
<comment type="subcellular location">
    <subcellularLocation>
        <location evidence="2">Cell projection</location>
        <location evidence="2">Axon</location>
    </subcellularLocation>
    <subcellularLocation>
        <location evidence="3">Cytoplasm</location>
    </subcellularLocation>
    <subcellularLocation>
        <location evidence="1">Nucleus</location>
    </subcellularLocation>
</comment>
<dbReference type="Gene3D" id="2.40.30.270">
    <property type="match status" value="1"/>
</dbReference>
<evidence type="ECO:0000256" key="12">
    <source>
        <dbReference type="ARBA" id="ARBA00022801"/>
    </source>
</evidence>
<evidence type="ECO:0000256" key="32">
    <source>
        <dbReference type="SAM" id="Coils"/>
    </source>
</evidence>
<dbReference type="Gene3D" id="4.10.1110.10">
    <property type="entry name" value="AN1-like Zinc finger"/>
    <property type="match status" value="1"/>
</dbReference>
<keyword evidence="13" id="KW-0347">Helicase</keyword>
<feature type="domain" description="R3H" evidence="35">
    <location>
        <begin position="711"/>
        <end position="775"/>
    </location>
</feature>
<accession>A0A3P8VB92</accession>
<keyword evidence="7" id="KW-0963">Cytoplasm</keyword>
<keyword evidence="15" id="KW-0067">ATP-binding</keyword>
<keyword evidence="21" id="KW-0804">Transcription</keyword>
<evidence type="ECO:0000256" key="5">
    <source>
        <dbReference type="ARBA" id="ARBA00012551"/>
    </source>
</evidence>
<feature type="coiled-coil region" evidence="32">
    <location>
        <begin position="307"/>
        <end position="334"/>
    </location>
</feature>
<keyword evidence="32" id="KW-0175">Coiled coil</keyword>
<keyword evidence="12" id="KW-0378">Hydrolase</keyword>
<keyword evidence="22" id="KW-0539">Nucleus</keyword>
<keyword evidence="11 31" id="KW-0863">Zinc-finger</keyword>
<dbReference type="Ensembl" id="ENSCSET00000011807.1">
    <property type="protein sequence ID" value="ENSCSEP00000011667.1"/>
    <property type="gene ID" value="ENSCSEG00000007513.1"/>
</dbReference>
<dbReference type="FunFam" id="3.30.1370.50:FF:000002">
    <property type="entry name" value="Immunoglobulin mu DNA-binding protein 2"/>
    <property type="match status" value="1"/>
</dbReference>
<keyword evidence="8" id="KW-0820">tRNA-binding</keyword>
<dbReference type="AlphaFoldDB" id="A0A3P8VB92"/>
<dbReference type="InterPro" id="IPR035896">
    <property type="entry name" value="AN1-like_Znf"/>
</dbReference>
<evidence type="ECO:0000256" key="16">
    <source>
        <dbReference type="ARBA" id="ARBA00022884"/>
    </source>
</evidence>
<feature type="compositionally biased region" description="Polar residues" evidence="33">
    <location>
        <begin position="769"/>
        <end position="786"/>
    </location>
</feature>
<evidence type="ECO:0000256" key="4">
    <source>
        <dbReference type="ARBA" id="ARBA00007913"/>
    </source>
</evidence>
<dbReference type="GO" id="GO:0030424">
    <property type="term" value="C:axon"/>
    <property type="evidence" value="ECO:0007669"/>
    <property type="project" value="UniProtKB-SubCell"/>
</dbReference>
<reference evidence="36" key="3">
    <citation type="submission" date="2025-09" db="UniProtKB">
        <authorList>
            <consortium name="Ensembl"/>
        </authorList>
    </citation>
    <scope>IDENTIFICATION</scope>
</reference>
<evidence type="ECO:0000313" key="37">
    <source>
        <dbReference type="Proteomes" id="UP000265120"/>
    </source>
</evidence>
<dbReference type="InterPro" id="IPR048761">
    <property type="entry name" value="SMUBP-2_HCS1_1B"/>
</dbReference>
<keyword evidence="9" id="KW-0479">Metal-binding</keyword>
<name>A0A3P8VB92_CYNSE</name>
<evidence type="ECO:0000256" key="1">
    <source>
        <dbReference type="ARBA" id="ARBA00004123"/>
    </source>
</evidence>
<feature type="compositionally biased region" description="Low complexity" evidence="33">
    <location>
        <begin position="664"/>
        <end position="674"/>
    </location>
</feature>
<dbReference type="STRING" id="244447.ENSCSEP00000011667"/>
<evidence type="ECO:0000313" key="36">
    <source>
        <dbReference type="Ensembl" id="ENSCSEP00000011667.1"/>
    </source>
</evidence>
<evidence type="ECO:0000256" key="7">
    <source>
        <dbReference type="ARBA" id="ARBA00022490"/>
    </source>
</evidence>
<dbReference type="CDD" id="cd18044">
    <property type="entry name" value="DEXXQc_SMUBP2"/>
    <property type="match status" value="1"/>
</dbReference>
<reference evidence="36 37" key="1">
    <citation type="journal article" date="2014" name="Nat. Genet.">
        <title>Whole-genome sequence of a flatfish provides insights into ZW sex chromosome evolution and adaptation to a benthic lifestyle.</title>
        <authorList>
            <person name="Chen S."/>
            <person name="Zhang G."/>
            <person name="Shao C."/>
            <person name="Huang Q."/>
            <person name="Liu G."/>
            <person name="Zhang P."/>
            <person name="Song W."/>
            <person name="An N."/>
            <person name="Chalopin D."/>
            <person name="Volff J.N."/>
            <person name="Hong Y."/>
            <person name="Li Q."/>
            <person name="Sha Z."/>
            <person name="Zhou H."/>
            <person name="Xie M."/>
            <person name="Yu Q."/>
            <person name="Liu Y."/>
            <person name="Xiang H."/>
            <person name="Wang N."/>
            <person name="Wu K."/>
            <person name="Yang C."/>
            <person name="Zhou Q."/>
            <person name="Liao X."/>
            <person name="Yang L."/>
            <person name="Hu Q."/>
            <person name="Zhang J."/>
            <person name="Meng L."/>
            <person name="Jin L."/>
            <person name="Tian Y."/>
            <person name="Lian J."/>
            <person name="Yang J."/>
            <person name="Miao G."/>
            <person name="Liu S."/>
            <person name="Liang Z."/>
            <person name="Yan F."/>
            <person name="Li Y."/>
            <person name="Sun B."/>
            <person name="Zhang H."/>
            <person name="Zhang J."/>
            <person name="Zhu Y."/>
            <person name="Du M."/>
            <person name="Zhao Y."/>
            <person name="Schartl M."/>
            <person name="Tang Q."/>
            <person name="Wang J."/>
        </authorList>
    </citation>
    <scope>NUCLEOTIDE SEQUENCE</scope>
</reference>
<evidence type="ECO:0000256" key="10">
    <source>
        <dbReference type="ARBA" id="ARBA00022741"/>
    </source>
</evidence>
<evidence type="ECO:0000256" key="23">
    <source>
        <dbReference type="ARBA" id="ARBA00023273"/>
    </source>
</evidence>
<evidence type="ECO:0000256" key="14">
    <source>
        <dbReference type="ARBA" id="ARBA00022833"/>
    </source>
</evidence>
<evidence type="ECO:0000256" key="18">
    <source>
        <dbReference type="ARBA" id="ARBA00023015"/>
    </source>
</evidence>
<feature type="region of interest" description="Disordered" evidence="33">
    <location>
        <begin position="655"/>
        <end position="711"/>
    </location>
</feature>
<dbReference type="Proteomes" id="UP000265120">
    <property type="component" value="Chromosome 6"/>
</dbReference>
<reference evidence="36" key="2">
    <citation type="submission" date="2025-08" db="UniProtKB">
        <authorList>
            <consortium name="Ensembl"/>
        </authorList>
    </citation>
    <scope>IDENTIFICATION</scope>
</reference>
<dbReference type="GO" id="GO:0008270">
    <property type="term" value="F:zinc ion binding"/>
    <property type="evidence" value="ECO:0007669"/>
    <property type="project" value="UniProtKB-KW"/>
</dbReference>
<evidence type="ECO:0000256" key="30">
    <source>
        <dbReference type="ARBA" id="ARBA00082678"/>
    </source>
</evidence>
<feature type="region of interest" description="Disordered" evidence="33">
    <location>
        <begin position="759"/>
        <end position="805"/>
    </location>
</feature>
<organism evidence="36 37">
    <name type="scientific">Cynoglossus semilaevis</name>
    <name type="common">Tongue sole</name>
    <dbReference type="NCBI Taxonomy" id="244447"/>
    <lineage>
        <taxon>Eukaryota</taxon>
        <taxon>Metazoa</taxon>
        <taxon>Chordata</taxon>
        <taxon>Craniata</taxon>
        <taxon>Vertebrata</taxon>
        <taxon>Euteleostomi</taxon>
        <taxon>Actinopterygii</taxon>
        <taxon>Neopterygii</taxon>
        <taxon>Teleostei</taxon>
        <taxon>Neoteleostei</taxon>
        <taxon>Acanthomorphata</taxon>
        <taxon>Carangaria</taxon>
        <taxon>Pleuronectiformes</taxon>
        <taxon>Pleuronectoidei</taxon>
        <taxon>Cynoglossidae</taxon>
        <taxon>Cynoglossinae</taxon>
        <taxon>Cynoglossus</taxon>
    </lineage>
</organism>
<keyword evidence="17" id="KW-0007">Acetylation</keyword>
<dbReference type="SUPFAM" id="SSF52540">
    <property type="entry name" value="P-loop containing nucleoside triphosphate hydrolases"/>
    <property type="match status" value="1"/>
</dbReference>
<dbReference type="EC" id="3.6.4.13" evidence="6"/>
<dbReference type="InterPro" id="IPR050534">
    <property type="entry name" value="Coronavir_polyprotein_1ab"/>
</dbReference>
<dbReference type="InterPro" id="IPR041679">
    <property type="entry name" value="DNA2/NAM7-like_C"/>
</dbReference>
<dbReference type="FunFam" id="3.40.50.300:FF:001146">
    <property type="entry name" value="DNA-binding protein SMUBP-2 isoform X1"/>
    <property type="match status" value="1"/>
</dbReference>
<keyword evidence="10" id="KW-0547">Nucleotide-binding</keyword>
<dbReference type="FunFam" id="4.10.1110.10:FF:000002">
    <property type="entry name" value="Immunoglobulin mu DNA-binding protein 2"/>
    <property type="match status" value="1"/>
</dbReference>
<dbReference type="PROSITE" id="PS51061">
    <property type="entry name" value="R3H"/>
    <property type="match status" value="1"/>
</dbReference>
<dbReference type="Pfam" id="PF13087">
    <property type="entry name" value="AAA_12"/>
    <property type="match status" value="1"/>
</dbReference>
<dbReference type="InterPro" id="IPR027417">
    <property type="entry name" value="P-loop_NTPase"/>
</dbReference>
<dbReference type="InterPro" id="IPR000058">
    <property type="entry name" value="Znf_AN1"/>
</dbReference>
<evidence type="ECO:0000256" key="8">
    <source>
        <dbReference type="ARBA" id="ARBA00022555"/>
    </source>
</evidence>
<dbReference type="FunFam" id="3.40.50.300:FF:001171">
    <property type="entry name" value="DNA-binding protein SMUBP-2"/>
    <property type="match status" value="1"/>
</dbReference>
<dbReference type="FunFam" id="2.40.30.270:FF:000001">
    <property type="entry name" value="Immunoglobulin mu DNA-binding protein 2"/>
    <property type="match status" value="1"/>
</dbReference>
<keyword evidence="18" id="KW-0805">Transcription regulation</keyword>
<evidence type="ECO:0000256" key="21">
    <source>
        <dbReference type="ARBA" id="ARBA00023163"/>
    </source>
</evidence>
<evidence type="ECO:0000256" key="22">
    <source>
        <dbReference type="ARBA" id="ARBA00023242"/>
    </source>
</evidence>
<dbReference type="Pfam" id="PF01428">
    <property type="entry name" value="zf-AN1"/>
    <property type="match status" value="1"/>
</dbReference>
<dbReference type="SUPFAM" id="SSF82708">
    <property type="entry name" value="R3H domain"/>
    <property type="match status" value="1"/>
</dbReference>
<dbReference type="SMART" id="SM00154">
    <property type="entry name" value="ZnF_AN1"/>
    <property type="match status" value="1"/>
</dbReference>
<dbReference type="SMART" id="SM00487">
    <property type="entry name" value="DEXDc"/>
    <property type="match status" value="1"/>
</dbReference>
<dbReference type="Pfam" id="PF01424">
    <property type="entry name" value="R3H"/>
    <property type="match status" value="1"/>
</dbReference>
<keyword evidence="23" id="KW-0966">Cell projection</keyword>
<dbReference type="GO" id="GO:0043139">
    <property type="term" value="F:5'-3' DNA helicase activity"/>
    <property type="evidence" value="ECO:0007669"/>
    <property type="project" value="TreeGrafter"/>
</dbReference>
<evidence type="ECO:0000256" key="27">
    <source>
        <dbReference type="ARBA" id="ARBA00060343"/>
    </source>
</evidence>
<evidence type="ECO:0000256" key="33">
    <source>
        <dbReference type="SAM" id="MobiDB-lite"/>
    </source>
</evidence>
<comment type="subunit">
    <text evidence="28">Homooligomer. Interacts with RUVBL1. Interacts with RUVBL2. Interacts with GTF3C1. Interacts with ABT1. Interacts with ribosomes.</text>
</comment>
<comment type="similarity">
    <text evidence="4">Belongs to the DNA2/NAM7 helicase family.</text>
</comment>
<dbReference type="PROSITE" id="PS51039">
    <property type="entry name" value="ZF_AN1"/>
    <property type="match status" value="1"/>
</dbReference>
<evidence type="ECO:0000259" key="35">
    <source>
        <dbReference type="PROSITE" id="PS51061"/>
    </source>
</evidence>
<dbReference type="InterPro" id="IPR047187">
    <property type="entry name" value="SF1_C_Upf1"/>
</dbReference>
<feature type="domain" description="AN1-type" evidence="34">
    <location>
        <begin position="884"/>
        <end position="933"/>
    </location>
</feature>
<evidence type="ECO:0000256" key="3">
    <source>
        <dbReference type="ARBA" id="ARBA00004496"/>
    </source>
</evidence>
<evidence type="ECO:0000256" key="20">
    <source>
        <dbReference type="ARBA" id="ARBA00023159"/>
    </source>
</evidence>
<evidence type="ECO:0000256" key="6">
    <source>
        <dbReference type="ARBA" id="ARBA00012552"/>
    </source>
</evidence>
<comment type="catalytic activity">
    <reaction evidence="25">
        <text>ATP + H2O = ADP + phosphate + H(+)</text>
        <dbReference type="Rhea" id="RHEA:13065"/>
        <dbReference type="ChEBI" id="CHEBI:15377"/>
        <dbReference type="ChEBI" id="CHEBI:15378"/>
        <dbReference type="ChEBI" id="CHEBI:30616"/>
        <dbReference type="ChEBI" id="CHEBI:43474"/>
        <dbReference type="ChEBI" id="CHEBI:456216"/>
        <dbReference type="EC" id="3.6.4.12"/>
    </reaction>
    <physiologicalReaction direction="left-to-right" evidence="25">
        <dbReference type="Rhea" id="RHEA:13066"/>
    </physiologicalReaction>
</comment>
<dbReference type="InterPro" id="IPR036867">
    <property type="entry name" value="R3H_dom_sf"/>
</dbReference>
<keyword evidence="20" id="KW-0010">Activator</keyword>
<keyword evidence="14" id="KW-0862">Zinc</keyword>
<dbReference type="GO" id="GO:0016787">
    <property type="term" value="F:hydrolase activity"/>
    <property type="evidence" value="ECO:0007669"/>
    <property type="project" value="UniProtKB-KW"/>
</dbReference>
<dbReference type="InterPro" id="IPR014001">
    <property type="entry name" value="Helicase_ATP-bd"/>
</dbReference>
<dbReference type="InterPro" id="IPR034072">
    <property type="entry name" value="R3H_Smubp-2"/>
</dbReference>
<keyword evidence="37" id="KW-1185">Reference proteome</keyword>
<dbReference type="EC" id="3.6.4.12" evidence="5"/>
<dbReference type="Pfam" id="PF13086">
    <property type="entry name" value="AAA_11"/>
    <property type="match status" value="1"/>
</dbReference>
<keyword evidence="19" id="KW-0238">DNA-binding</keyword>
<keyword evidence="16" id="KW-0694">RNA-binding</keyword>
<evidence type="ECO:0000256" key="17">
    <source>
        <dbReference type="ARBA" id="ARBA00022990"/>
    </source>
</evidence>
<dbReference type="PANTHER" id="PTHR43788:SF8">
    <property type="entry name" value="DNA-BINDING PROTEIN SMUBP-2"/>
    <property type="match status" value="1"/>
</dbReference>
<evidence type="ECO:0000256" key="26">
    <source>
        <dbReference type="ARBA" id="ARBA00049390"/>
    </source>
</evidence>
<comment type="catalytic activity">
    <reaction evidence="26">
        <text>ATP + H2O = ADP + phosphate + H(+)</text>
        <dbReference type="Rhea" id="RHEA:13065"/>
        <dbReference type="ChEBI" id="CHEBI:15377"/>
        <dbReference type="ChEBI" id="CHEBI:15378"/>
        <dbReference type="ChEBI" id="CHEBI:30616"/>
        <dbReference type="ChEBI" id="CHEBI:43474"/>
        <dbReference type="ChEBI" id="CHEBI:456216"/>
        <dbReference type="EC" id="3.6.4.13"/>
    </reaction>
    <physiologicalReaction direction="left-to-right" evidence="26">
        <dbReference type="Rhea" id="RHEA:13066"/>
    </physiologicalReaction>
</comment>
<keyword evidence="24" id="KW-0687">Ribonucleoprotein</keyword>
<feature type="compositionally biased region" description="Basic and acidic residues" evidence="33">
    <location>
        <begin position="791"/>
        <end position="805"/>
    </location>
</feature>
<evidence type="ECO:0000256" key="2">
    <source>
        <dbReference type="ARBA" id="ARBA00004489"/>
    </source>
</evidence>
<evidence type="ECO:0000256" key="31">
    <source>
        <dbReference type="PROSITE-ProRule" id="PRU00449"/>
    </source>
</evidence>
<evidence type="ECO:0000256" key="25">
    <source>
        <dbReference type="ARBA" id="ARBA00048432"/>
    </source>
</evidence>
<comment type="function">
    <text evidence="27">5' to 3' helicase that unwinds RNA and DNA duplexes in an ATP-dependent reaction. Specific to 5'-phosphorylated single-stranded guanine-rich sequences. May play a role in RNA metabolism, ribosome biogenesis or initiation of translation. May play a role in regulation of transcription. Interacts with tRNA-Tyr.</text>
</comment>
<proteinExistence type="inferred from homology"/>
<dbReference type="PANTHER" id="PTHR43788">
    <property type="entry name" value="DNA2/NAM7 HELICASE FAMILY MEMBER"/>
    <property type="match status" value="1"/>
</dbReference>
<dbReference type="GO" id="GO:0005524">
    <property type="term" value="F:ATP binding"/>
    <property type="evidence" value="ECO:0007669"/>
    <property type="project" value="UniProtKB-KW"/>
</dbReference>
<dbReference type="InterPro" id="IPR041677">
    <property type="entry name" value="DNA2/NAM7_AAA_11"/>
</dbReference>
<evidence type="ECO:0000259" key="34">
    <source>
        <dbReference type="PROSITE" id="PS51039"/>
    </source>
</evidence>
<dbReference type="SMART" id="SM00393">
    <property type="entry name" value="R3H"/>
    <property type="match status" value="1"/>
</dbReference>
<dbReference type="Pfam" id="PF21138">
    <property type="entry name" value="SMUBP-2_HCS1_1B"/>
    <property type="match status" value="1"/>
</dbReference>
<dbReference type="GO" id="GO:0000049">
    <property type="term" value="F:tRNA binding"/>
    <property type="evidence" value="ECO:0007669"/>
    <property type="project" value="UniProtKB-KW"/>
</dbReference>
<evidence type="ECO:0000256" key="24">
    <source>
        <dbReference type="ARBA" id="ARBA00023274"/>
    </source>
</evidence>
<dbReference type="NCBIfam" id="TIGR00376">
    <property type="entry name" value="IGHMBP2 family helicase"/>
    <property type="match status" value="1"/>
</dbReference>
<evidence type="ECO:0000256" key="9">
    <source>
        <dbReference type="ARBA" id="ARBA00022723"/>
    </source>
</evidence>
<evidence type="ECO:0000256" key="13">
    <source>
        <dbReference type="ARBA" id="ARBA00022806"/>
    </source>
</evidence>
<evidence type="ECO:0000256" key="11">
    <source>
        <dbReference type="ARBA" id="ARBA00022771"/>
    </source>
</evidence>
<dbReference type="GeneTree" id="ENSGT00930000151035"/>
<dbReference type="InParanoid" id="A0A3P8VB92"/>
<dbReference type="CDD" id="cd02641">
    <property type="entry name" value="R3H_Smubp-2_like"/>
    <property type="match status" value="1"/>
</dbReference>
<dbReference type="GO" id="GO:0005634">
    <property type="term" value="C:nucleus"/>
    <property type="evidence" value="ECO:0007669"/>
    <property type="project" value="UniProtKB-SubCell"/>
</dbReference>
<dbReference type="GO" id="GO:1990904">
    <property type="term" value="C:ribonucleoprotein complex"/>
    <property type="evidence" value="ECO:0007669"/>
    <property type="project" value="UniProtKB-KW"/>
</dbReference>
<dbReference type="GO" id="GO:0005737">
    <property type="term" value="C:cytoplasm"/>
    <property type="evidence" value="ECO:0007669"/>
    <property type="project" value="UniProtKB-SubCell"/>
</dbReference>
<dbReference type="Gene3D" id="3.40.50.300">
    <property type="entry name" value="P-loop containing nucleotide triphosphate hydrolases"/>
    <property type="match status" value="2"/>
</dbReference>
<evidence type="ECO:0000256" key="15">
    <source>
        <dbReference type="ARBA" id="ARBA00022840"/>
    </source>
</evidence>
<dbReference type="CDD" id="cd18808">
    <property type="entry name" value="SF1_C_Upf1"/>
    <property type="match status" value="1"/>
</dbReference>